<keyword evidence="6" id="KW-0675">Receptor</keyword>
<dbReference type="SUPFAM" id="SSF81321">
    <property type="entry name" value="Family A G protein-coupled receptor-like"/>
    <property type="match status" value="1"/>
</dbReference>
<name>G3UDK6_LOXAF</name>
<reference evidence="10" key="3">
    <citation type="submission" date="2025-09" db="UniProtKB">
        <authorList>
            <consortium name="Ensembl"/>
        </authorList>
    </citation>
    <scope>IDENTIFICATION</scope>
    <source>
        <strain evidence="10">Isolate ISIS603380</strain>
    </source>
</reference>
<keyword evidence="11" id="KW-1185">Reference proteome</keyword>
<feature type="transmembrane region" description="Helical" evidence="8">
    <location>
        <begin position="21"/>
        <end position="43"/>
    </location>
</feature>
<feature type="transmembrane region" description="Helical" evidence="8">
    <location>
        <begin position="185"/>
        <end position="209"/>
    </location>
</feature>
<evidence type="ECO:0000256" key="3">
    <source>
        <dbReference type="ARBA" id="ARBA00022989"/>
    </source>
</evidence>
<keyword evidence="4" id="KW-0297">G-protein coupled receptor</keyword>
<comment type="subcellular location">
    <subcellularLocation>
        <location evidence="1">Membrane</location>
        <topology evidence="1">Multi-pass membrane protein</topology>
    </subcellularLocation>
</comment>
<dbReference type="PRINTS" id="PR00245">
    <property type="entry name" value="OLFACTORYR"/>
</dbReference>
<dbReference type="InterPro" id="IPR050427">
    <property type="entry name" value="Olfactory_Receptors"/>
</dbReference>
<dbReference type="eggNOG" id="ENOG502SIGU">
    <property type="taxonomic scope" value="Eukaryota"/>
</dbReference>
<keyword evidence="2 8" id="KW-0812">Transmembrane</keyword>
<dbReference type="GeneTree" id="ENSGT00940000165318"/>
<reference evidence="10" key="2">
    <citation type="submission" date="2025-08" db="UniProtKB">
        <authorList>
            <consortium name="Ensembl"/>
        </authorList>
    </citation>
    <scope>IDENTIFICATION</scope>
    <source>
        <strain evidence="10">Isolate ISIS603380</strain>
    </source>
</reference>
<evidence type="ECO:0000256" key="7">
    <source>
        <dbReference type="ARBA" id="ARBA00023224"/>
    </source>
</evidence>
<evidence type="ECO:0000256" key="5">
    <source>
        <dbReference type="ARBA" id="ARBA00023136"/>
    </source>
</evidence>
<dbReference type="GO" id="GO:0004930">
    <property type="term" value="F:G protein-coupled receptor activity"/>
    <property type="evidence" value="ECO:0007669"/>
    <property type="project" value="UniProtKB-KW"/>
</dbReference>
<dbReference type="Gene3D" id="1.20.1070.10">
    <property type="entry name" value="Rhodopsin 7-helix transmembrane proteins"/>
    <property type="match status" value="1"/>
</dbReference>
<evidence type="ECO:0000256" key="1">
    <source>
        <dbReference type="ARBA" id="ARBA00004141"/>
    </source>
</evidence>
<evidence type="ECO:0000256" key="4">
    <source>
        <dbReference type="ARBA" id="ARBA00023040"/>
    </source>
</evidence>
<dbReference type="AlphaFoldDB" id="G3UDK6"/>
<evidence type="ECO:0000256" key="6">
    <source>
        <dbReference type="ARBA" id="ARBA00023170"/>
    </source>
</evidence>
<organism evidence="10 11">
    <name type="scientific">Loxodonta africana</name>
    <name type="common">African elephant</name>
    <dbReference type="NCBI Taxonomy" id="9785"/>
    <lineage>
        <taxon>Eukaryota</taxon>
        <taxon>Metazoa</taxon>
        <taxon>Chordata</taxon>
        <taxon>Craniata</taxon>
        <taxon>Vertebrata</taxon>
        <taxon>Euteleostomi</taxon>
        <taxon>Mammalia</taxon>
        <taxon>Eutheria</taxon>
        <taxon>Afrotheria</taxon>
        <taxon>Proboscidea</taxon>
        <taxon>Elephantidae</taxon>
        <taxon>Loxodonta</taxon>
    </lineage>
</organism>
<proteinExistence type="predicted"/>
<feature type="transmembrane region" description="Helical" evidence="8">
    <location>
        <begin position="63"/>
        <end position="83"/>
    </location>
</feature>
<evidence type="ECO:0000256" key="2">
    <source>
        <dbReference type="ARBA" id="ARBA00022692"/>
    </source>
</evidence>
<dbReference type="GO" id="GO:0004984">
    <property type="term" value="F:olfactory receptor activity"/>
    <property type="evidence" value="ECO:0007669"/>
    <property type="project" value="InterPro"/>
</dbReference>
<dbReference type="Ensembl" id="ENSLAFT00000021457.2">
    <property type="protein sequence ID" value="ENSLAFP00000025914.1"/>
    <property type="gene ID" value="ENSLAFG00000021742.2"/>
</dbReference>
<evidence type="ECO:0000313" key="10">
    <source>
        <dbReference type="Ensembl" id="ENSLAFP00000025914.1"/>
    </source>
</evidence>
<dbReference type="InParanoid" id="G3UDK6"/>
<dbReference type="PROSITE" id="PS50262">
    <property type="entry name" value="G_PROTEIN_RECEP_F1_2"/>
    <property type="match status" value="1"/>
</dbReference>
<keyword evidence="5 8" id="KW-0472">Membrane</keyword>
<accession>G3UDK6</accession>
<dbReference type="Proteomes" id="UP000007646">
    <property type="component" value="Unassembled WGS sequence"/>
</dbReference>
<evidence type="ECO:0000259" key="9">
    <source>
        <dbReference type="PROSITE" id="PS50262"/>
    </source>
</evidence>
<dbReference type="Pfam" id="PF13853">
    <property type="entry name" value="7tm_4"/>
    <property type="match status" value="1"/>
</dbReference>
<evidence type="ECO:0000256" key="8">
    <source>
        <dbReference type="SAM" id="Phobius"/>
    </source>
</evidence>
<protein>
    <recommendedName>
        <fullName evidence="9">G-protein coupled receptors family 1 profile domain-containing protein</fullName>
    </recommendedName>
</protein>
<dbReference type="InterPro" id="IPR000725">
    <property type="entry name" value="Olfact_rcpt"/>
</dbReference>
<feature type="transmembrane region" description="Helical" evidence="8">
    <location>
        <begin position="104"/>
        <end position="121"/>
    </location>
</feature>
<keyword evidence="7" id="KW-0807">Transducer</keyword>
<keyword evidence="3 8" id="KW-1133">Transmembrane helix</keyword>
<dbReference type="HOGENOM" id="CLU_012526_8_1_1"/>
<feature type="transmembrane region" description="Helical" evidence="8">
    <location>
        <begin position="221"/>
        <end position="238"/>
    </location>
</feature>
<feature type="transmembrane region" description="Helical" evidence="8">
    <location>
        <begin position="150"/>
        <end position="173"/>
    </location>
</feature>
<dbReference type="PANTHER" id="PTHR48002">
    <property type="entry name" value="OLFACTORY RECEPTOR"/>
    <property type="match status" value="1"/>
</dbReference>
<dbReference type="GO" id="GO:0005886">
    <property type="term" value="C:plasma membrane"/>
    <property type="evidence" value="ECO:0007669"/>
    <property type="project" value="UniProtKB-ARBA"/>
</dbReference>
<evidence type="ECO:0000313" key="11">
    <source>
        <dbReference type="Proteomes" id="UP000007646"/>
    </source>
</evidence>
<dbReference type="InterPro" id="IPR017452">
    <property type="entry name" value="GPCR_Rhodpsn_7TM"/>
</dbReference>
<dbReference type="OMA" id="YIMITSN"/>
<feature type="domain" description="G-protein coupled receptors family 1 profile" evidence="9">
    <location>
        <begin position="3"/>
        <end position="180"/>
    </location>
</feature>
<sequence length="263" mass="29914">WLENVVMISITCSQLTNQPMYFFLSYLAVSDLFYTFIVTVKLLSDLLTERKPISYKNCMTQLLTTYFFGTEIFILTGMAYDLYVAICKPLHYAIVMNRQRCNSILTASCAGGLLIPLVYSFCSPNQIDHCFCNVYPLLKLACTDTERSGFLVIAKCGTMGLVVFMVLISYIMITSNFRAYSAESCSKAPFTCSSHITVVIVSFTCHLYLLDTASPEDKMVMLFYTIIIPMLDSLIYMLRNMEMKISVKLVKNAEMPQYSKQRP</sequence>
<reference evidence="10 11" key="1">
    <citation type="submission" date="2009-06" db="EMBL/GenBank/DDBJ databases">
        <title>The Genome Sequence of Loxodonta africana (African elephant).</title>
        <authorList>
            <person name="Di Palma F."/>
            <person name="Heiman D."/>
            <person name="Young S."/>
            <person name="Johnson J."/>
            <person name="Lander E.S."/>
            <person name="Lindblad-Toh K."/>
        </authorList>
    </citation>
    <scope>NUCLEOTIDE SEQUENCE [LARGE SCALE GENOMIC DNA]</scope>
    <source>
        <strain evidence="10 11">Isolate ISIS603380</strain>
    </source>
</reference>